<dbReference type="EMBL" id="RBRL01000463">
    <property type="protein sequence ID" value="RMQ81431.1"/>
    <property type="molecule type" value="Genomic_DNA"/>
</dbReference>
<dbReference type="CDD" id="cd01392">
    <property type="entry name" value="HTH_LacI"/>
    <property type="match status" value="1"/>
</dbReference>
<dbReference type="SMART" id="SM00354">
    <property type="entry name" value="HTH_LACI"/>
    <property type="match status" value="1"/>
</dbReference>
<keyword evidence="4" id="KW-0804">Transcription</keyword>
<dbReference type="SUPFAM" id="SSF53822">
    <property type="entry name" value="Periplasmic binding protein-like I"/>
    <property type="match status" value="1"/>
</dbReference>
<comment type="caution">
    <text evidence="6">The sequence shown here is derived from an EMBL/GenBank/DDBJ whole genome shotgun (WGS) entry which is preliminary data.</text>
</comment>
<gene>
    <name evidence="6" type="ORF">ALP97_01511</name>
</gene>
<keyword evidence="2" id="KW-0805">Transcription regulation</keyword>
<evidence type="ECO:0000256" key="3">
    <source>
        <dbReference type="ARBA" id="ARBA00023125"/>
    </source>
</evidence>
<dbReference type="GO" id="GO:0055085">
    <property type="term" value="P:transmembrane transport"/>
    <property type="evidence" value="ECO:0007669"/>
    <property type="project" value="UniProtKB-ARBA"/>
</dbReference>
<keyword evidence="1" id="KW-0678">Repressor</keyword>
<sequence>MFPSAALPMNKKKSVTISDIAKRVGMTTITVSRALSKPDLVKPATLARILEVARELDYVPNAFARGLKRSESLIIGVITASVDNPFYSEMIKAISREAKKHGYTIMLVDTDELEELESKAVDTLLGYRVAGIILSPVSDEPSYQPDYLERLGNGKTPVVLLDRTLHDSPFSRVVLDNYHSGIQAAHYLLRHTPELKRLLVLTGPEHSRITVERLKGLREVLAEHPHIHVEVQAGDYTLMPSYLHTLDYLAEHSAPDAIMGFNQLITLGALRALRMHNIAHDSLTICGIDRLPFADIFGVPIACVAHDASLAGSSAVRLLLDRLQDPHKPRDKVVIAGVLENG</sequence>
<dbReference type="Proteomes" id="UP000277179">
    <property type="component" value="Unassembled WGS sequence"/>
</dbReference>
<dbReference type="AlphaFoldDB" id="A0A3M4PTE9"/>
<dbReference type="PANTHER" id="PTHR30146">
    <property type="entry name" value="LACI-RELATED TRANSCRIPTIONAL REPRESSOR"/>
    <property type="match status" value="1"/>
</dbReference>
<protein>
    <recommendedName>
        <fullName evidence="5">HTH lacI-type domain-containing protein</fullName>
    </recommendedName>
</protein>
<dbReference type="Pfam" id="PF00356">
    <property type="entry name" value="LacI"/>
    <property type="match status" value="1"/>
</dbReference>
<evidence type="ECO:0000259" key="5">
    <source>
        <dbReference type="PROSITE" id="PS50932"/>
    </source>
</evidence>
<reference evidence="6 7" key="1">
    <citation type="submission" date="2018-08" db="EMBL/GenBank/DDBJ databases">
        <title>Recombination of ecologically and evolutionarily significant loci maintains genetic cohesion in the Pseudomonas syringae species complex.</title>
        <authorList>
            <person name="Dillon M."/>
            <person name="Thakur S."/>
            <person name="Almeida R.N.D."/>
            <person name="Weir B.S."/>
            <person name="Guttman D.S."/>
        </authorList>
    </citation>
    <scope>NUCLEOTIDE SEQUENCE [LARGE SCALE GENOMIC DNA]</scope>
    <source>
        <strain evidence="6 7">ICMP 11288</strain>
    </source>
</reference>
<dbReference type="GO" id="GO:0000976">
    <property type="term" value="F:transcription cis-regulatory region binding"/>
    <property type="evidence" value="ECO:0007669"/>
    <property type="project" value="TreeGrafter"/>
</dbReference>
<evidence type="ECO:0000313" key="6">
    <source>
        <dbReference type="EMBL" id="RMQ81431.1"/>
    </source>
</evidence>
<dbReference type="SUPFAM" id="SSF47413">
    <property type="entry name" value="lambda repressor-like DNA-binding domains"/>
    <property type="match status" value="1"/>
</dbReference>
<dbReference type="GO" id="GO:0003700">
    <property type="term" value="F:DNA-binding transcription factor activity"/>
    <property type="evidence" value="ECO:0007669"/>
    <property type="project" value="TreeGrafter"/>
</dbReference>
<keyword evidence="3" id="KW-0238">DNA-binding</keyword>
<dbReference type="PROSITE" id="PS50932">
    <property type="entry name" value="HTH_LACI_2"/>
    <property type="match status" value="1"/>
</dbReference>
<dbReference type="CDD" id="cd06267">
    <property type="entry name" value="PBP1_LacI_sugar_binding-like"/>
    <property type="match status" value="1"/>
</dbReference>
<dbReference type="Gene3D" id="3.40.50.2300">
    <property type="match status" value="2"/>
</dbReference>
<evidence type="ECO:0000256" key="4">
    <source>
        <dbReference type="ARBA" id="ARBA00023163"/>
    </source>
</evidence>
<dbReference type="InterPro" id="IPR000843">
    <property type="entry name" value="HTH_LacI"/>
</dbReference>
<organism evidence="6 7">
    <name type="scientific">Pseudomonas salomonii</name>
    <dbReference type="NCBI Taxonomy" id="191391"/>
    <lineage>
        <taxon>Bacteria</taxon>
        <taxon>Pseudomonadati</taxon>
        <taxon>Pseudomonadota</taxon>
        <taxon>Gammaproteobacteria</taxon>
        <taxon>Pseudomonadales</taxon>
        <taxon>Pseudomonadaceae</taxon>
        <taxon>Pseudomonas</taxon>
    </lineage>
</organism>
<evidence type="ECO:0000256" key="2">
    <source>
        <dbReference type="ARBA" id="ARBA00023015"/>
    </source>
</evidence>
<dbReference type="InterPro" id="IPR025997">
    <property type="entry name" value="SBP_2_dom"/>
</dbReference>
<evidence type="ECO:0000313" key="7">
    <source>
        <dbReference type="Proteomes" id="UP000277179"/>
    </source>
</evidence>
<dbReference type="PANTHER" id="PTHR30146:SF151">
    <property type="entry name" value="HTH-TYPE TRANSCRIPTIONAL REPRESSOR CYTR"/>
    <property type="match status" value="1"/>
</dbReference>
<dbReference type="Pfam" id="PF13407">
    <property type="entry name" value="Peripla_BP_4"/>
    <property type="match status" value="1"/>
</dbReference>
<accession>A0A3M4PTE9</accession>
<name>A0A3M4PTE9_9PSED</name>
<dbReference type="InterPro" id="IPR028082">
    <property type="entry name" value="Peripla_BP_I"/>
</dbReference>
<feature type="domain" description="HTH lacI-type" evidence="5">
    <location>
        <begin position="15"/>
        <end position="69"/>
    </location>
</feature>
<evidence type="ECO:0000256" key="1">
    <source>
        <dbReference type="ARBA" id="ARBA00022491"/>
    </source>
</evidence>
<proteinExistence type="predicted"/>
<dbReference type="Gene3D" id="1.10.260.40">
    <property type="entry name" value="lambda repressor-like DNA-binding domains"/>
    <property type="match status" value="1"/>
</dbReference>
<dbReference type="InterPro" id="IPR010982">
    <property type="entry name" value="Lambda_DNA-bd_dom_sf"/>
</dbReference>